<accession>K0D8Y7</accession>
<evidence type="ECO:0000313" key="2">
    <source>
        <dbReference type="Proteomes" id="UP000006299"/>
    </source>
</evidence>
<keyword evidence="2" id="KW-1185">Reference proteome</keyword>
<dbReference type="InterPro" id="IPR029058">
    <property type="entry name" value="AB_hydrolase_fold"/>
</dbReference>
<keyword evidence="1" id="KW-0378">Hydrolase</keyword>
<name>K0D8Y7_LEUCJ</name>
<dbReference type="EMBL" id="CP003851">
    <property type="protein sequence ID" value="AFT82434.1"/>
    <property type="molecule type" value="Genomic_DNA"/>
</dbReference>
<proteinExistence type="predicted"/>
<dbReference type="eggNOG" id="COG0596">
    <property type="taxonomic scope" value="Bacteria"/>
</dbReference>
<dbReference type="Gene3D" id="3.40.50.1820">
    <property type="entry name" value="alpha/beta hydrolase"/>
    <property type="match status" value="1"/>
</dbReference>
<dbReference type="HOGENOM" id="CLU_989705_0_0_9"/>
<dbReference type="RefSeq" id="WP_014975044.1">
    <property type="nucleotide sequence ID" value="NC_018673.1"/>
</dbReference>
<protein>
    <submittedName>
        <fullName evidence="1">Alpha/beta fold family hydrolase</fullName>
    </submittedName>
</protein>
<dbReference type="AlphaFoldDB" id="K0D8Y7"/>
<dbReference type="STRING" id="1229758.C270_07625"/>
<dbReference type="PANTHER" id="PTHR43798">
    <property type="entry name" value="MONOACYLGLYCEROL LIPASE"/>
    <property type="match status" value="1"/>
</dbReference>
<dbReference type="GO" id="GO:0016020">
    <property type="term" value="C:membrane"/>
    <property type="evidence" value="ECO:0007669"/>
    <property type="project" value="TreeGrafter"/>
</dbReference>
<dbReference type="InterPro" id="IPR050266">
    <property type="entry name" value="AB_hydrolase_sf"/>
</dbReference>
<dbReference type="SUPFAM" id="SSF53474">
    <property type="entry name" value="alpha/beta-Hydrolases"/>
    <property type="match status" value="1"/>
</dbReference>
<gene>
    <name evidence="1" type="ordered locus">C270_07625</name>
</gene>
<dbReference type="Proteomes" id="UP000006299">
    <property type="component" value="Chromosome"/>
</dbReference>
<evidence type="ECO:0000313" key="1">
    <source>
        <dbReference type="EMBL" id="AFT82434.1"/>
    </source>
</evidence>
<sequence>MFKNKLLTKFGNFHYATNEKVDKNNPTVIFFTGMGINSSYYDYYSLVNYFPENINYILVDLLGAGESSVPQAKLRNLYNISEEISTLINYLSLKKIYICCHSFSAIYILNCIRSGLLSTQILGFIGIDPTSADIMMRYENIFDNNLEEALENARRNKAYEIVENPDTDVNPLLPDHLYQNCLQLYCSLSGSESEISELRQAMDSVKKMQSIKLPDNIPSLSFISTLNINDYLNFGNPYFNMSKNSVEVKLNGHHFLHWIHPQIMSSIIVSFVHSTLMSNEQ</sequence>
<organism evidence="1 2">
    <name type="scientific">Leuconostoc carnosum (strain JB16)</name>
    <dbReference type="NCBI Taxonomy" id="1229758"/>
    <lineage>
        <taxon>Bacteria</taxon>
        <taxon>Bacillati</taxon>
        <taxon>Bacillota</taxon>
        <taxon>Bacilli</taxon>
        <taxon>Lactobacillales</taxon>
        <taxon>Lactobacillaceae</taxon>
        <taxon>Leuconostoc</taxon>
    </lineage>
</organism>
<dbReference type="KEGG" id="lcn:C270_07625"/>
<dbReference type="PATRIC" id="fig|1229758.3.peg.1527"/>
<dbReference type="GO" id="GO:0016787">
    <property type="term" value="F:hydrolase activity"/>
    <property type="evidence" value="ECO:0007669"/>
    <property type="project" value="UniProtKB-KW"/>
</dbReference>
<reference evidence="1 2" key="1">
    <citation type="journal article" date="2012" name="J. Bacteriol.">
        <title>Complete genome sequence of Leuconostoc carnosum strain JB16, isolated from Kimchi.</title>
        <authorList>
            <person name="Jung J.Y."/>
            <person name="Lee S.H."/>
            <person name="Jeon C.O."/>
        </authorList>
    </citation>
    <scope>NUCLEOTIDE SEQUENCE [LARGE SCALE GENOMIC DNA]</scope>
    <source>
        <strain evidence="1 2">JB16</strain>
    </source>
</reference>
<dbReference type="PANTHER" id="PTHR43798:SF33">
    <property type="entry name" value="HYDROLASE, PUTATIVE (AFU_ORTHOLOGUE AFUA_2G14860)-RELATED"/>
    <property type="match status" value="1"/>
</dbReference>